<keyword evidence="3" id="KW-1185">Reference proteome</keyword>
<protein>
    <submittedName>
        <fullName evidence="2">Uncharacterized protein</fullName>
    </submittedName>
</protein>
<organism evidence="2 3">
    <name type="scientific">Cryptococcus depauperatus CBS 7841</name>
    <dbReference type="NCBI Taxonomy" id="1295531"/>
    <lineage>
        <taxon>Eukaryota</taxon>
        <taxon>Fungi</taxon>
        <taxon>Dikarya</taxon>
        <taxon>Basidiomycota</taxon>
        <taxon>Agaricomycotina</taxon>
        <taxon>Tremellomycetes</taxon>
        <taxon>Tremellales</taxon>
        <taxon>Cryptococcaceae</taxon>
        <taxon>Cryptococcus</taxon>
    </lineage>
</organism>
<dbReference type="Proteomes" id="UP000094043">
    <property type="component" value="Chromosome 4"/>
</dbReference>
<dbReference type="OrthoDB" id="2595605at2759"/>
<feature type="region of interest" description="Disordered" evidence="1">
    <location>
        <begin position="154"/>
        <end position="183"/>
    </location>
</feature>
<dbReference type="AlphaFoldDB" id="A0A1E3IIE5"/>
<accession>A0A1E3IIE5</accession>
<feature type="compositionally biased region" description="Low complexity" evidence="1">
    <location>
        <begin position="170"/>
        <end position="183"/>
    </location>
</feature>
<gene>
    <name evidence="2" type="ORF">L203_103486</name>
</gene>
<reference evidence="2" key="2">
    <citation type="journal article" date="2022" name="Elife">
        <title>Obligate sexual reproduction of a homothallic fungus closely related to the Cryptococcus pathogenic species complex.</title>
        <authorList>
            <person name="Passer A.R."/>
            <person name="Clancey S.A."/>
            <person name="Shea T."/>
            <person name="David-Palma M."/>
            <person name="Averette A.F."/>
            <person name="Boekhout T."/>
            <person name="Porcel B.M."/>
            <person name="Nowrousian M."/>
            <person name="Cuomo C.A."/>
            <person name="Sun S."/>
            <person name="Heitman J."/>
            <person name="Coelho M.A."/>
        </authorList>
    </citation>
    <scope>NUCLEOTIDE SEQUENCE</scope>
    <source>
        <strain evidence="2">CBS 7841</strain>
    </source>
</reference>
<dbReference type="RefSeq" id="XP_066068982.1">
    <property type="nucleotide sequence ID" value="XM_066212885.1"/>
</dbReference>
<evidence type="ECO:0000313" key="3">
    <source>
        <dbReference type="Proteomes" id="UP000094043"/>
    </source>
</evidence>
<reference evidence="2" key="3">
    <citation type="submission" date="2024-01" db="EMBL/GenBank/DDBJ databases">
        <authorList>
            <person name="Coelho M.A."/>
            <person name="David-Palma M."/>
            <person name="Shea T."/>
            <person name="Sun S."/>
            <person name="Cuomo C.A."/>
            <person name="Heitman J."/>
        </authorList>
    </citation>
    <scope>NUCLEOTIDE SEQUENCE</scope>
    <source>
        <strain evidence="2">CBS 7841</strain>
    </source>
</reference>
<dbReference type="EMBL" id="CP143787">
    <property type="protein sequence ID" value="WVN88282.1"/>
    <property type="molecule type" value="Genomic_DNA"/>
</dbReference>
<reference evidence="2" key="1">
    <citation type="submission" date="2016-06" db="EMBL/GenBank/DDBJ databases">
        <authorList>
            <person name="Cuomo C."/>
            <person name="Litvintseva A."/>
            <person name="Heitman J."/>
            <person name="Chen Y."/>
            <person name="Sun S."/>
            <person name="Springer D."/>
            <person name="Dromer F."/>
            <person name="Young S."/>
            <person name="Zeng Q."/>
            <person name="Chapman S."/>
            <person name="Gujja S."/>
            <person name="Saif S."/>
            <person name="Birren B."/>
        </authorList>
    </citation>
    <scope>NUCLEOTIDE SEQUENCE</scope>
    <source>
        <strain evidence="2">CBS 7841</strain>
    </source>
</reference>
<evidence type="ECO:0000313" key="2">
    <source>
        <dbReference type="EMBL" id="WVN88282.1"/>
    </source>
</evidence>
<feature type="compositionally biased region" description="Low complexity" evidence="1">
    <location>
        <begin position="116"/>
        <end position="142"/>
    </location>
</feature>
<name>A0A1E3IIE5_9TREE</name>
<sequence>MTTLPLGLSTILRPLSPPVATTRLKLNASTLVFFLLRNLFPPFRVLKSLAITTLDISQRKVGRRWCLGETIFSIAETLLLILFVWNCVEAAVALQYSSTYVPLEPKGSTITPLKKSSPLTRSYYSSPSTPSQAQPRQLFRPSASPLSQISQSQLYQSQTPNLGTKPLDASTSSQPSSSISPSTARLLNLPLPVSPSNGFFYEQNYDTPIKTNVPGNTGRADNEFVLVDRNEKEWADNVWKGVIGKGGRVAL</sequence>
<proteinExistence type="predicted"/>
<dbReference type="KEGG" id="cdep:91087697"/>
<evidence type="ECO:0000256" key="1">
    <source>
        <dbReference type="SAM" id="MobiDB-lite"/>
    </source>
</evidence>
<feature type="region of interest" description="Disordered" evidence="1">
    <location>
        <begin position="111"/>
        <end position="142"/>
    </location>
</feature>
<dbReference type="GeneID" id="91087697"/>
<dbReference type="VEuPathDB" id="FungiDB:L203_02918"/>